<protein>
    <submittedName>
        <fullName evidence="3">Uncharacterized protein</fullName>
    </submittedName>
</protein>
<comment type="caution">
    <text evidence="3">The sequence shown here is derived from an EMBL/GenBank/DDBJ whole genome shotgun (WGS) entry which is preliminary data.</text>
</comment>
<gene>
    <name evidence="3" type="ORF">DP106_11830</name>
</gene>
<dbReference type="AlphaFoldDB" id="A0A3A6PXC5"/>
<dbReference type="OrthoDB" id="10454at2157"/>
<evidence type="ECO:0000256" key="1">
    <source>
        <dbReference type="ARBA" id="ARBA00023002"/>
    </source>
</evidence>
<dbReference type="GO" id="GO:0016491">
    <property type="term" value="F:oxidoreductase activity"/>
    <property type="evidence" value="ECO:0007669"/>
    <property type="project" value="UniProtKB-KW"/>
</dbReference>
<accession>A0A3A6PXC5</accession>
<evidence type="ECO:0000313" key="4">
    <source>
        <dbReference type="Proteomes" id="UP000281564"/>
    </source>
</evidence>
<dbReference type="PANTHER" id="PTHR43157">
    <property type="entry name" value="PHOSPHATIDYLINOSITOL-GLYCAN BIOSYNTHESIS CLASS F PROTEIN-RELATED"/>
    <property type="match status" value="1"/>
</dbReference>
<evidence type="ECO:0000256" key="2">
    <source>
        <dbReference type="SAM" id="MobiDB-lite"/>
    </source>
</evidence>
<organism evidence="3 4">
    <name type="scientific">Halonotius pteroides</name>
    <dbReference type="NCBI Taxonomy" id="268735"/>
    <lineage>
        <taxon>Archaea</taxon>
        <taxon>Methanobacteriati</taxon>
        <taxon>Methanobacteriota</taxon>
        <taxon>Stenosarchaea group</taxon>
        <taxon>Halobacteria</taxon>
        <taxon>Halobacteriales</taxon>
        <taxon>Haloferacaceae</taxon>
        <taxon>Halonotius</taxon>
    </lineage>
</organism>
<sequence length="67" mass="7313">MAIPRQETEDGFEKQLGVDHLGHFALTGHLLELLVNNDDKSCIVTHSSGAPEAGEIDFDNLHGKESQ</sequence>
<dbReference type="Gene3D" id="3.40.50.720">
    <property type="entry name" value="NAD(P)-binding Rossmann-like Domain"/>
    <property type="match status" value="1"/>
</dbReference>
<keyword evidence="4" id="KW-1185">Reference proteome</keyword>
<feature type="region of interest" description="Disordered" evidence="2">
    <location>
        <begin position="48"/>
        <end position="67"/>
    </location>
</feature>
<dbReference type="Proteomes" id="UP000281564">
    <property type="component" value="Unassembled WGS sequence"/>
</dbReference>
<dbReference type="SUPFAM" id="SSF51735">
    <property type="entry name" value="NAD(P)-binding Rossmann-fold domains"/>
    <property type="match status" value="1"/>
</dbReference>
<dbReference type="EMBL" id="QMDW01000020">
    <property type="protein sequence ID" value="RJX48459.1"/>
    <property type="molecule type" value="Genomic_DNA"/>
</dbReference>
<keyword evidence="1" id="KW-0560">Oxidoreductase</keyword>
<name>A0A3A6PXC5_9EURY</name>
<dbReference type="PANTHER" id="PTHR43157:SF31">
    <property type="entry name" value="PHOSPHATIDYLINOSITOL-GLYCAN BIOSYNTHESIS CLASS F PROTEIN"/>
    <property type="match status" value="1"/>
</dbReference>
<dbReference type="InterPro" id="IPR036291">
    <property type="entry name" value="NAD(P)-bd_dom_sf"/>
</dbReference>
<proteinExistence type="predicted"/>
<reference evidence="3 4" key="1">
    <citation type="submission" date="2018-06" db="EMBL/GenBank/DDBJ databases">
        <title>Halonotius sp. F13-13 a new haloarchaeeon isolated from a solar saltern from Isla Cristina, Huelva, Spain.</title>
        <authorList>
            <person name="Duran-Viseras A."/>
            <person name="Sanchez-Porro C."/>
            <person name="Ventosa A."/>
        </authorList>
    </citation>
    <scope>NUCLEOTIDE SEQUENCE [LARGE SCALE GENOMIC DNA]</scope>
    <source>
        <strain evidence="3 4">CECT 7525</strain>
    </source>
</reference>
<evidence type="ECO:0000313" key="3">
    <source>
        <dbReference type="EMBL" id="RJX48459.1"/>
    </source>
</evidence>